<feature type="transmembrane region" description="Helical" evidence="7">
    <location>
        <begin position="53"/>
        <end position="78"/>
    </location>
</feature>
<dbReference type="AlphaFoldDB" id="A0A8J3LUU8"/>
<dbReference type="SUPFAM" id="SSF103473">
    <property type="entry name" value="MFS general substrate transporter"/>
    <property type="match status" value="1"/>
</dbReference>
<evidence type="ECO:0000256" key="1">
    <source>
        <dbReference type="ARBA" id="ARBA00004651"/>
    </source>
</evidence>
<name>A0A8J3LUU8_9ACTN</name>
<evidence type="ECO:0000256" key="5">
    <source>
        <dbReference type="ARBA" id="ARBA00023136"/>
    </source>
</evidence>
<dbReference type="CDD" id="cd06173">
    <property type="entry name" value="MFS_MefA_like"/>
    <property type="match status" value="1"/>
</dbReference>
<keyword evidence="4 7" id="KW-1133">Transmembrane helix</keyword>
<feature type="transmembrane region" description="Helical" evidence="7">
    <location>
        <begin position="318"/>
        <end position="341"/>
    </location>
</feature>
<evidence type="ECO:0000256" key="2">
    <source>
        <dbReference type="ARBA" id="ARBA00022475"/>
    </source>
</evidence>
<keyword evidence="9" id="KW-1185">Reference proteome</keyword>
<protein>
    <submittedName>
        <fullName evidence="8">MFS transporter</fullName>
    </submittedName>
</protein>
<feature type="transmembrane region" description="Helical" evidence="7">
    <location>
        <begin position="217"/>
        <end position="242"/>
    </location>
</feature>
<comment type="caution">
    <text evidence="8">The sequence shown here is derived from an EMBL/GenBank/DDBJ whole genome shotgun (WGS) entry which is preliminary data.</text>
</comment>
<dbReference type="RefSeq" id="WP_168079077.1">
    <property type="nucleotide sequence ID" value="NZ_BAAAQJ010000020.1"/>
</dbReference>
<gene>
    <name evidence="8" type="ORF">Pfl04_24050</name>
</gene>
<dbReference type="GO" id="GO:0022857">
    <property type="term" value="F:transmembrane transporter activity"/>
    <property type="evidence" value="ECO:0007669"/>
    <property type="project" value="InterPro"/>
</dbReference>
<feature type="transmembrane region" description="Helical" evidence="7">
    <location>
        <begin position="353"/>
        <end position="375"/>
    </location>
</feature>
<dbReference type="InterPro" id="IPR011701">
    <property type="entry name" value="MFS"/>
</dbReference>
<evidence type="ECO:0000256" key="4">
    <source>
        <dbReference type="ARBA" id="ARBA00022989"/>
    </source>
</evidence>
<dbReference type="PANTHER" id="PTHR23513:SF11">
    <property type="entry name" value="STAPHYLOFERRIN A TRANSPORTER"/>
    <property type="match status" value="1"/>
</dbReference>
<dbReference type="Proteomes" id="UP000653674">
    <property type="component" value="Unassembled WGS sequence"/>
</dbReference>
<accession>A0A8J3LUU8</accession>
<proteinExistence type="predicted"/>
<evidence type="ECO:0000313" key="8">
    <source>
        <dbReference type="EMBL" id="GIG74001.1"/>
    </source>
</evidence>
<feature type="transmembrane region" description="Helical" evidence="7">
    <location>
        <begin position="381"/>
        <end position="403"/>
    </location>
</feature>
<keyword evidence="2" id="KW-1003">Cell membrane</keyword>
<comment type="subcellular location">
    <subcellularLocation>
        <location evidence="1">Cell membrane</location>
        <topology evidence="1">Multi-pass membrane protein</topology>
    </subcellularLocation>
</comment>
<evidence type="ECO:0000256" key="7">
    <source>
        <dbReference type="SAM" id="Phobius"/>
    </source>
</evidence>
<dbReference type="EMBL" id="BONU01000013">
    <property type="protein sequence ID" value="GIG74001.1"/>
    <property type="molecule type" value="Genomic_DNA"/>
</dbReference>
<feature type="region of interest" description="Disordered" evidence="6">
    <location>
        <begin position="414"/>
        <end position="437"/>
    </location>
</feature>
<organism evidence="8 9">
    <name type="scientific">Planosporangium flavigriseum</name>
    <dbReference type="NCBI Taxonomy" id="373681"/>
    <lineage>
        <taxon>Bacteria</taxon>
        <taxon>Bacillati</taxon>
        <taxon>Actinomycetota</taxon>
        <taxon>Actinomycetes</taxon>
        <taxon>Micromonosporales</taxon>
        <taxon>Micromonosporaceae</taxon>
        <taxon>Planosporangium</taxon>
    </lineage>
</organism>
<evidence type="ECO:0000313" key="9">
    <source>
        <dbReference type="Proteomes" id="UP000653674"/>
    </source>
</evidence>
<dbReference type="InterPro" id="IPR036259">
    <property type="entry name" value="MFS_trans_sf"/>
</dbReference>
<sequence length="437" mass="46376">MPVPDHRRPTAFREVLANGEFRAIFAASALSSLGDSMARAAVTALVYQHTKSVLLTGATFAISFLPWLGLGPLLAALAERYPYRRTMVVCDLARMVTIALVAVPDVPLGALLALLFMTALFDPPFRAARSALTPRILEGERYVLGLSLFETTSQLTLILGYFTGGAMAAYSPRMALLLDAATFGISACLVGLGIRYREPALRPDRRSNLLRETAEGFRVVFGAHVLRSIAIVVFASLLFAIVPEGLAAAWAGHLSPDRQAQGWMQGLIMCSMPVGFILGSLLVNRLVGLSTRQRLIRPFGVLAPLALVGALVDPSVYGVALISAVSGFATAALLPAANGLFVQALPNQVRARAFGVMQSGVQLCQAGAVLGIGALANRFHLPLVVGLWGAAGTVLMLLISLAWPRPEALADAIDRARRDNEEGESTATPSEPGRIKG</sequence>
<dbReference type="GO" id="GO:0005886">
    <property type="term" value="C:plasma membrane"/>
    <property type="evidence" value="ECO:0007669"/>
    <property type="project" value="UniProtKB-SubCell"/>
</dbReference>
<evidence type="ECO:0000256" key="6">
    <source>
        <dbReference type="SAM" id="MobiDB-lite"/>
    </source>
</evidence>
<evidence type="ECO:0000256" key="3">
    <source>
        <dbReference type="ARBA" id="ARBA00022692"/>
    </source>
</evidence>
<dbReference type="PANTHER" id="PTHR23513">
    <property type="entry name" value="INTEGRAL MEMBRANE EFFLUX PROTEIN-RELATED"/>
    <property type="match status" value="1"/>
</dbReference>
<dbReference type="Gene3D" id="1.20.1250.20">
    <property type="entry name" value="MFS general substrate transporter like domains"/>
    <property type="match status" value="1"/>
</dbReference>
<keyword evidence="3 7" id="KW-0812">Transmembrane</keyword>
<dbReference type="Pfam" id="PF07690">
    <property type="entry name" value="MFS_1"/>
    <property type="match status" value="1"/>
</dbReference>
<feature type="transmembrane region" description="Helical" evidence="7">
    <location>
        <begin position="174"/>
        <end position="196"/>
    </location>
</feature>
<reference evidence="8" key="1">
    <citation type="submission" date="2021-01" db="EMBL/GenBank/DDBJ databases">
        <title>Whole genome shotgun sequence of Planosporangium flavigriseum NBRC 105377.</title>
        <authorList>
            <person name="Komaki H."/>
            <person name="Tamura T."/>
        </authorList>
    </citation>
    <scope>NUCLEOTIDE SEQUENCE</scope>
    <source>
        <strain evidence="8">NBRC 105377</strain>
    </source>
</reference>
<feature type="transmembrane region" description="Helical" evidence="7">
    <location>
        <begin position="295"/>
        <end position="312"/>
    </location>
</feature>
<feature type="transmembrane region" description="Helical" evidence="7">
    <location>
        <begin position="98"/>
        <end position="121"/>
    </location>
</feature>
<feature type="transmembrane region" description="Helical" evidence="7">
    <location>
        <begin position="262"/>
        <end position="283"/>
    </location>
</feature>
<keyword evidence="5 7" id="KW-0472">Membrane</keyword>